<sequence>MKSQMRWLLIVLVVFVWGCAQAPAPASFRDLSFAPLEFQVPEMERLTLDNGMRLYVQEDRELPLVEVTVMIGAGSIGDPADQVGLADLYAAVLRSGGAGNRDPDALDSFLDMRAANLSAAADTHAVTLTLSLRSDDLEEGLEVLADVLRRPRFDAARLEIAQRQALEGIRRQNDDPGTLARRVLSRTLYGQHPLGRSATADSIMSIVRHDLVAFHESYAHPNNLWVGISGDFSRDGLLESLARHFGDWPAAAVRPQEIPPLAAETPASAWVVPRGLPQTTILLGEIGIDKDNPDQYALRVMNFLLGGGGFNSRLMREIRSNRGLAYSVYSFYQVGRHLPGLFIAGSETRTNAVLEVVDLKREIMTQMRDTPVAEADLSLARESLINSFVFGFTDPHAVVAMTMRLDFYDYPEDYLRAYRDHIAAVSAADVQRVARRYLNPDRQMLVLVGDVQDTASELAARGMRVEEFSLED</sequence>
<accession>A0ABY5ZSZ3</accession>
<feature type="domain" description="Peptidase M16 N-terminal" evidence="1">
    <location>
        <begin position="60"/>
        <end position="198"/>
    </location>
</feature>
<dbReference type="RefSeq" id="WP_260749395.1">
    <property type="nucleotide sequence ID" value="NZ_CP092109.1"/>
</dbReference>
<name>A0ABY5ZSZ3_9BACT</name>
<gene>
    <name evidence="3" type="ORF">L9S41_06425</name>
</gene>
<dbReference type="InterPro" id="IPR007863">
    <property type="entry name" value="Peptidase_M16_C"/>
</dbReference>
<dbReference type="Pfam" id="PF05193">
    <property type="entry name" value="Peptidase_M16_C"/>
    <property type="match status" value="1"/>
</dbReference>
<dbReference type="Gene3D" id="3.30.830.10">
    <property type="entry name" value="Metalloenzyme, LuxS/M16 peptidase-like"/>
    <property type="match status" value="2"/>
</dbReference>
<evidence type="ECO:0000313" key="3">
    <source>
        <dbReference type="EMBL" id="UWZ81025.1"/>
    </source>
</evidence>
<dbReference type="InterPro" id="IPR011249">
    <property type="entry name" value="Metalloenz_LuxS/M16"/>
</dbReference>
<dbReference type="PANTHER" id="PTHR11851:SF225">
    <property type="entry name" value="NON-PEPTIDASE HOMOLOG YMXG"/>
    <property type="match status" value="1"/>
</dbReference>
<keyword evidence="4" id="KW-1185">Reference proteome</keyword>
<reference evidence="3" key="1">
    <citation type="journal article" date="2022" name="Environ. Microbiol.">
        <title>Geoalkalibacter halelectricus SAP #1 sp. nov. possessing extracellular electron transfer and mineral#reducing capabilities from a haloalkaline environment.</title>
        <authorList>
            <person name="Yadav S."/>
            <person name="Singh R."/>
            <person name="Sundharam S.S."/>
            <person name="Chaudhary S."/>
            <person name="Krishnamurthi S."/>
            <person name="Patil S.A."/>
        </authorList>
    </citation>
    <scope>NUCLEOTIDE SEQUENCE</scope>
    <source>
        <strain evidence="3">SAP-1</strain>
    </source>
</reference>
<dbReference type="SUPFAM" id="SSF63411">
    <property type="entry name" value="LuxS/MPP-like metallohydrolase"/>
    <property type="match status" value="2"/>
</dbReference>
<organism evidence="3 4">
    <name type="scientific">Geoalkalibacter halelectricus</name>
    <dbReference type="NCBI Taxonomy" id="2847045"/>
    <lineage>
        <taxon>Bacteria</taxon>
        <taxon>Pseudomonadati</taxon>
        <taxon>Thermodesulfobacteriota</taxon>
        <taxon>Desulfuromonadia</taxon>
        <taxon>Desulfuromonadales</taxon>
        <taxon>Geoalkalibacteraceae</taxon>
        <taxon>Geoalkalibacter</taxon>
    </lineage>
</organism>
<evidence type="ECO:0000259" key="1">
    <source>
        <dbReference type="Pfam" id="PF00675"/>
    </source>
</evidence>
<dbReference type="Pfam" id="PF00675">
    <property type="entry name" value="Peptidase_M16"/>
    <property type="match status" value="1"/>
</dbReference>
<dbReference type="EMBL" id="CP092109">
    <property type="protein sequence ID" value="UWZ81025.1"/>
    <property type="molecule type" value="Genomic_DNA"/>
</dbReference>
<evidence type="ECO:0000313" key="4">
    <source>
        <dbReference type="Proteomes" id="UP001060414"/>
    </source>
</evidence>
<feature type="domain" description="Peptidase M16 C-terminal" evidence="2">
    <location>
        <begin position="206"/>
        <end position="384"/>
    </location>
</feature>
<proteinExistence type="predicted"/>
<dbReference type="InterPro" id="IPR011765">
    <property type="entry name" value="Pept_M16_N"/>
</dbReference>
<evidence type="ECO:0000259" key="2">
    <source>
        <dbReference type="Pfam" id="PF05193"/>
    </source>
</evidence>
<dbReference type="Proteomes" id="UP001060414">
    <property type="component" value="Chromosome"/>
</dbReference>
<protein>
    <submittedName>
        <fullName evidence="3">Insulinase family protein</fullName>
    </submittedName>
</protein>
<dbReference type="InterPro" id="IPR050361">
    <property type="entry name" value="MPP/UQCRC_Complex"/>
</dbReference>
<dbReference type="PANTHER" id="PTHR11851">
    <property type="entry name" value="METALLOPROTEASE"/>
    <property type="match status" value="1"/>
</dbReference>